<dbReference type="KEGG" id="mpd:MCP_0961"/>
<dbReference type="AlphaFoldDB" id="D1YX61"/>
<dbReference type="eggNOG" id="arCOG01425">
    <property type="taxonomic scope" value="Archaea"/>
</dbReference>
<evidence type="ECO:0008006" key="7">
    <source>
        <dbReference type="Google" id="ProtNLM"/>
    </source>
</evidence>
<dbReference type="InterPro" id="IPR003798">
    <property type="entry name" value="DNA_recombination_RmuC"/>
</dbReference>
<dbReference type="OrthoDB" id="57421at2157"/>
<dbReference type="GeneID" id="8680987"/>
<dbReference type="Pfam" id="PF02646">
    <property type="entry name" value="RmuC"/>
    <property type="match status" value="1"/>
</dbReference>
<dbReference type="GO" id="GO:0006310">
    <property type="term" value="P:DNA recombination"/>
    <property type="evidence" value="ECO:0007669"/>
    <property type="project" value="UniProtKB-KW"/>
</dbReference>
<dbReference type="Proteomes" id="UP000001882">
    <property type="component" value="Chromosome"/>
</dbReference>
<dbReference type="PANTHER" id="PTHR30563">
    <property type="entry name" value="DNA RECOMBINATION PROTEIN RMUC"/>
    <property type="match status" value="1"/>
</dbReference>
<feature type="coiled-coil region" evidence="3">
    <location>
        <begin position="54"/>
        <end position="158"/>
    </location>
</feature>
<keyword evidence="4" id="KW-0472">Membrane</keyword>
<evidence type="ECO:0000256" key="2">
    <source>
        <dbReference type="ARBA" id="ARBA00023172"/>
    </source>
</evidence>
<proteinExistence type="predicted"/>
<gene>
    <name evidence="5" type="ordered locus">MCP_0961</name>
</gene>
<sequence length="520" mass="58613">MDLLTIGIVIGAIIVGFIFGFAITHISSKSKVQDAIARTKAESELQHVAQTEQMKFFDSQMRDLNDQLSQARSEAAQLREQVRAESDKRSAAEEKNNRIPELDSTIRAKDITIKDLQAQNTENQKQIEHLNTTLEKERKSTEEKLALLNEAQQKLSDAFNALSAEALKNNNQSFLDLAKTTLENYQNGAKVDLEVRQKAINDMVTPLKESLDKVDVKIQEMEKERVSAYTELKEQVKTLSQTELLLQSETSNLVKALRAPSVRGQWGEIQLKRVVELSGMVNYCDFKEQVPLRNESCNIRPDMIIYLPNRKNIIVDSKAPLYAYIDAIEAKDDDIKNEKLIDHASQVKKHITQLSDKSYWQQFNDTPEFVVMFLPGETFFSAALEKDPTLIEFGVERNVILATPTTLIALLKAVAYGWRQEQIAENAEEIKNLGKELYNRIITFNDNMSEVGKGLKKAVNSYNSAVGSMESRLLVSARRFKELGISTDKDIDSPLILEQSVRDLALGNGEKESGPNGDNN</sequence>
<reference evidence="5 6" key="1">
    <citation type="journal article" date="2007" name="Appl. Environ. Microbiol.">
        <title>Isolation of key methanogens for global methane emission from rice paddy fields: a novel isolate affiliated with the clone cluster rice cluster I.</title>
        <authorList>
            <person name="Sakai S."/>
            <person name="Imachi H."/>
            <person name="Sekiguchi Y."/>
            <person name="Ohashi A."/>
            <person name="Harada H."/>
            <person name="Kamagata Y."/>
        </authorList>
    </citation>
    <scope>NUCLEOTIDE SEQUENCE [LARGE SCALE GENOMIC DNA]</scope>
    <source>
        <strain evidence="6">DSM 17711 / JCM 13418 / NBRC 101707 / SANAE</strain>
    </source>
</reference>
<keyword evidence="1 3" id="KW-0175">Coiled coil</keyword>
<keyword evidence="6" id="KW-1185">Reference proteome</keyword>
<organism evidence="5 6">
    <name type="scientific">Methanocella paludicola (strain DSM 17711 / JCM 13418 / NBRC 101707 / SANAE)</name>
    <dbReference type="NCBI Taxonomy" id="304371"/>
    <lineage>
        <taxon>Archaea</taxon>
        <taxon>Methanobacteriati</taxon>
        <taxon>Methanobacteriota</taxon>
        <taxon>Stenosarchaea group</taxon>
        <taxon>Methanomicrobia</taxon>
        <taxon>Methanocellales</taxon>
        <taxon>Methanocellaceae</taxon>
        <taxon>Methanocella</taxon>
    </lineage>
</organism>
<name>D1YX61_METPS</name>
<keyword evidence="4" id="KW-0812">Transmembrane</keyword>
<dbReference type="EMBL" id="AP011532">
    <property type="protein sequence ID" value="BAI61033.1"/>
    <property type="molecule type" value="Genomic_DNA"/>
</dbReference>
<protein>
    <recommendedName>
        <fullName evidence="7">DNA recombination protein RmuC</fullName>
    </recommendedName>
</protein>
<dbReference type="PANTHER" id="PTHR30563:SF0">
    <property type="entry name" value="DNA RECOMBINATION PROTEIN RMUC"/>
    <property type="match status" value="1"/>
</dbReference>
<dbReference type="PATRIC" id="fig|304371.9.peg.990"/>
<evidence type="ECO:0000256" key="3">
    <source>
        <dbReference type="SAM" id="Coils"/>
    </source>
</evidence>
<evidence type="ECO:0000313" key="5">
    <source>
        <dbReference type="EMBL" id="BAI61033.1"/>
    </source>
</evidence>
<evidence type="ECO:0000313" key="6">
    <source>
        <dbReference type="Proteomes" id="UP000001882"/>
    </source>
</evidence>
<dbReference type="STRING" id="304371.MCP_0961"/>
<reference evidence="5 6" key="2">
    <citation type="journal article" date="2008" name="Int. J. Syst. Evol. Microbiol.">
        <title>Methanocella paludicola gen. nov., sp. nov., a methane-producing archaeon, the first isolate of the lineage 'Rice Cluster I', and proposal of the new archaeal order Methanocellales ord. nov.</title>
        <authorList>
            <person name="Sakai S."/>
            <person name="Imachi H."/>
            <person name="Hanada S."/>
            <person name="Ohashi A."/>
            <person name="Harada H."/>
            <person name="Kamagata Y."/>
        </authorList>
    </citation>
    <scope>NUCLEOTIDE SEQUENCE [LARGE SCALE GENOMIC DNA]</scope>
    <source>
        <strain evidence="6">DSM 17711 / JCM 13418 / NBRC 101707 / SANAE</strain>
    </source>
</reference>
<reference evidence="6" key="3">
    <citation type="journal article" date="2011" name="PLoS ONE">
        <title>Genome sequence of a mesophilic hydrogenotrophic methanogen Methanocella paludicola, the first cultivated representative of the order Methanocellales.</title>
        <authorList>
            <person name="Sakai S."/>
            <person name="Takaki Y."/>
            <person name="Shimamura S."/>
            <person name="Sekine M."/>
            <person name="Tajima T."/>
            <person name="Kosugi H."/>
            <person name="Ichikawa N."/>
            <person name="Tasumi E."/>
            <person name="Hiraki A.T."/>
            <person name="Shimizu A."/>
            <person name="Kato Y."/>
            <person name="Nishiko R."/>
            <person name="Mori K."/>
            <person name="Fujita N."/>
            <person name="Imachi H."/>
            <person name="Takai K."/>
        </authorList>
    </citation>
    <scope>NUCLEOTIDE SEQUENCE [LARGE SCALE GENOMIC DNA]</scope>
    <source>
        <strain evidence="6">DSM 17711 / JCM 13418 / NBRC 101707 / SANAE</strain>
    </source>
</reference>
<evidence type="ECO:0000256" key="1">
    <source>
        <dbReference type="ARBA" id="ARBA00023054"/>
    </source>
</evidence>
<dbReference type="RefSeq" id="WP_012899712.1">
    <property type="nucleotide sequence ID" value="NC_013665.1"/>
</dbReference>
<feature type="transmembrane region" description="Helical" evidence="4">
    <location>
        <begin position="6"/>
        <end position="26"/>
    </location>
</feature>
<keyword evidence="4" id="KW-1133">Transmembrane helix</keyword>
<keyword evidence="2" id="KW-0233">DNA recombination</keyword>
<dbReference type="InParanoid" id="D1YX61"/>
<accession>D1YX61</accession>
<evidence type="ECO:0000256" key="4">
    <source>
        <dbReference type="SAM" id="Phobius"/>
    </source>
</evidence>